<dbReference type="Gene3D" id="3.90.1590.10">
    <property type="entry name" value="glutathione-dependent formaldehyde- activating enzyme (gfa)"/>
    <property type="match status" value="1"/>
</dbReference>
<dbReference type="Pfam" id="PF04828">
    <property type="entry name" value="GFA"/>
    <property type="match status" value="1"/>
</dbReference>
<keyword evidence="3" id="KW-0862">Zinc</keyword>
<evidence type="ECO:0000256" key="4">
    <source>
        <dbReference type="ARBA" id="ARBA00023239"/>
    </source>
</evidence>
<reference evidence="6 7" key="1">
    <citation type="submission" date="2021-07" db="EMBL/GenBank/DDBJ databases">
        <title>Shewanella sp. nov, isolated from SCS.</title>
        <authorList>
            <person name="Cao W.R."/>
        </authorList>
    </citation>
    <scope>NUCLEOTIDE SEQUENCE [LARGE SCALE GENOMIC DNA]</scope>
    <source>
        <strain evidence="6 7">NR704-98</strain>
    </source>
</reference>
<dbReference type="InterPro" id="IPR011057">
    <property type="entry name" value="Mss4-like_sf"/>
</dbReference>
<comment type="caution">
    <text evidence="6">The sequence shown here is derived from an EMBL/GenBank/DDBJ whole genome shotgun (WGS) entry which is preliminary data.</text>
</comment>
<dbReference type="PANTHER" id="PTHR33337">
    <property type="entry name" value="GFA DOMAIN-CONTAINING PROTEIN"/>
    <property type="match status" value="1"/>
</dbReference>
<evidence type="ECO:0000313" key="6">
    <source>
        <dbReference type="EMBL" id="MBW8183185.1"/>
    </source>
</evidence>
<accession>A0ABS7E0G5</accession>
<comment type="similarity">
    <text evidence="1">Belongs to the Gfa family.</text>
</comment>
<keyword evidence="2" id="KW-0479">Metal-binding</keyword>
<dbReference type="PANTHER" id="PTHR33337:SF40">
    <property type="entry name" value="CENP-V_GFA DOMAIN-CONTAINING PROTEIN-RELATED"/>
    <property type="match status" value="1"/>
</dbReference>
<organism evidence="6 7">
    <name type="scientific">Shewanella nanhaiensis</name>
    <dbReference type="NCBI Taxonomy" id="2864872"/>
    <lineage>
        <taxon>Bacteria</taxon>
        <taxon>Pseudomonadati</taxon>
        <taxon>Pseudomonadota</taxon>
        <taxon>Gammaproteobacteria</taxon>
        <taxon>Alteromonadales</taxon>
        <taxon>Shewanellaceae</taxon>
        <taxon>Shewanella</taxon>
    </lineage>
</organism>
<dbReference type="SUPFAM" id="SSF51316">
    <property type="entry name" value="Mss4-like"/>
    <property type="match status" value="1"/>
</dbReference>
<protein>
    <submittedName>
        <fullName evidence="6">GFA family protein</fullName>
    </submittedName>
</protein>
<proteinExistence type="inferred from homology"/>
<keyword evidence="4" id="KW-0456">Lyase</keyword>
<evidence type="ECO:0000256" key="1">
    <source>
        <dbReference type="ARBA" id="ARBA00005495"/>
    </source>
</evidence>
<feature type="domain" description="CENP-V/GFA" evidence="5">
    <location>
        <begin position="38"/>
        <end position="142"/>
    </location>
</feature>
<keyword evidence="7" id="KW-1185">Reference proteome</keyword>
<evidence type="ECO:0000259" key="5">
    <source>
        <dbReference type="PROSITE" id="PS51891"/>
    </source>
</evidence>
<dbReference type="PROSITE" id="PS51891">
    <property type="entry name" value="CENP_V_GFA"/>
    <property type="match status" value="1"/>
</dbReference>
<dbReference type="Proteomes" id="UP001195963">
    <property type="component" value="Unassembled WGS sequence"/>
</dbReference>
<name>A0ABS7E0G5_9GAMM</name>
<dbReference type="RefSeq" id="WP_220108816.1">
    <property type="nucleotide sequence ID" value="NZ_JAHZST010000003.1"/>
</dbReference>
<dbReference type="EMBL" id="JAHZST010000003">
    <property type="protein sequence ID" value="MBW8183185.1"/>
    <property type="molecule type" value="Genomic_DNA"/>
</dbReference>
<evidence type="ECO:0000313" key="7">
    <source>
        <dbReference type="Proteomes" id="UP001195963"/>
    </source>
</evidence>
<gene>
    <name evidence="6" type="ORF">K0625_05865</name>
</gene>
<sequence>MTGIVGAARLYRLVLMLIQVITEKNGIGIMEHSSEVKIEGGCLCRGLRYSISAMPFDADHCHCRLCQKSTGAVVASWMDFRTEQVSWLSSTPKEYASSETIRRGFCPNCGTSISFRDIDHPQYYTLSIASLDDPNLVARQYHIHTSSQLKWLNIKDETPKYSTSRR</sequence>
<evidence type="ECO:0000256" key="3">
    <source>
        <dbReference type="ARBA" id="ARBA00022833"/>
    </source>
</evidence>
<evidence type="ECO:0000256" key="2">
    <source>
        <dbReference type="ARBA" id="ARBA00022723"/>
    </source>
</evidence>
<dbReference type="InterPro" id="IPR006913">
    <property type="entry name" value="CENP-V/GFA"/>
</dbReference>